<accession>A0A1E3NMR5</accession>
<proteinExistence type="inferred from homology"/>
<dbReference type="EMBL" id="KV454002">
    <property type="protein sequence ID" value="ODQ47420.1"/>
    <property type="molecule type" value="Genomic_DNA"/>
</dbReference>
<dbReference type="GO" id="GO:0000228">
    <property type="term" value="C:nuclear chromosome"/>
    <property type="evidence" value="ECO:0007669"/>
    <property type="project" value="InterPro"/>
</dbReference>
<dbReference type="Pfam" id="PF04855">
    <property type="entry name" value="SNF5"/>
    <property type="match status" value="1"/>
</dbReference>
<evidence type="ECO:0000313" key="8">
    <source>
        <dbReference type="Proteomes" id="UP000094455"/>
    </source>
</evidence>
<evidence type="ECO:0000256" key="2">
    <source>
        <dbReference type="ARBA" id="ARBA00010239"/>
    </source>
</evidence>
<dbReference type="PANTHER" id="PTHR10019">
    <property type="entry name" value="SNF5"/>
    <property type="match status" value="1"/>
</dbReference>
<reference evidence="7 8" key="1">
    <citation type="journal article" date="2016" name="Proc. Natl. Acad. Sci. U.S.A.">
        <title>Comparative genomics of biotechnologically important yeasts.</title>
        <authorList>
            <person name="Riley R."/>
            <person name="Haridas S."/>
            <person name="Wolfe K.H."/>
            <person name="Lopes M.R."/>
            <person name="Hittinger C.T."/>
            <person name="Goeker M."/>
            <person name="Salamov A.A."/>
            <person name="Wisecaver J.H."/>
            <person name="Long T.M."/>
            <person name="Calvey C.H."/>
            <person name="Aerts A.L."/>
            <person name="Barry K.W."/>
            <person name="Choi C."/>
            <person name="Clum A."/>
            <person name="Coughlan A.Y."/>
            <person name="Deshpande S."/>
            <person name="Douglass A.P."/>
            <person name="Hanson S.J."/>
            <person name="Klenk H.-P."/>
            <person name="LaButti K.M."/>
            <person name="Lapidus A."/>
            <person name="Lindquist E.A."/>
            <person name="Lipzen A.M."/>
            <person name="Meier-Kolthoff J.P."/>
            <person name="Ohm R.A."/>
            <person name="Otillar R.P."/>
            <person name="Pangilinan J.L."/>
            <person name="Peng Y."/>
            <person name="Rokas A."/>
            <person name="Rosa C.A."/>
            <person name="Scheuner C."/>
            <person name="Sibirny A.A."/>
            <person name="Slot J.C."/>
            <person name="Stielow J.B."/>
            <person name="Sun H."/>
            <person name="Kurtzman C.P."/>
            <person name="Blackwell M."/>
            <person name="Grigoriev I.V."/>
            <person name="Jeffries T.W."/>
        </authorList>
    </citation>
    <scope>NUCLEOTIDE SEQUENCE [LARGE SCALE GENOMIC DNA]</scope>
    <source>
        <strain evidence="7 8">NRRL Y-2026</strain>
    </source>
</reference>
<keyword evidence="5" id="KW-0539">Nucleus</keyword>
<dbReference type="Proteomes" id="UP000094455">
    <property type="component" value="Unassembled WGS sequence"/>
</dbReference>
<evidence type="ECO:0000256" key="6">
    <source>
        <dbReference type="SAM" id="MobiDB-lite"/>
    </source>
</evidence>
<feature type="compositionally biased region" description="Acidic residues" evidence="6">
    <location>
        <begin position="147"/>
        <end position="160"/>
    </location>
</feature>
<evidence type="ECO:0000313" key="7">
    <source>
        <dbReference type="EMBL" id="ODQ47420.1"/>
    </source>
</evidence>
<keyword evidence="3" id="KW-0805">Transcription regulation</keyword>
<dbReference type="OrthoDB" id="10258327at2759"/>
<dbReference type="GeneID" id="30180625"/>
<evidence type="ECO:0000256" key="3">
    <source>
        <dbReference type="ARBA" id="ARBA00023015"/>
    </source>
</evidence>
<name>A0A1E3NMR5_9ASCO</name>
<gene>
    <name evidence="7" type="ORF">PICMEDRAFT_71492</name>
</gene>
<keyword evidence="4" id="KW-0804">Transcription</keyword>
<feature type="region of interest" description="Disordered" evidence="6">
    <location>
        <begin position="137"/>
        <end position="164"/>
    </location>
</feature>
<dbReference type="STRING" id="763406.A0A1E3NMR5"/>
<comment type="subcellular location">
    <subcellularLocation>
        <location evidence="1">Nucleus</location>
    </subcellularLocation>
</comment>
<evidence type="ECO:0000256" key="1">
    <source>
        <dbReference type="ARBA" id="ARBA00004123"/>
    </source>
</evidence>
<dbReference type="GO" id="GO:0006338">
    <property type="term" value="P:chromatin remodeling"/>
    <property type="evidence" value="ECO:0007669"/>
    <property type="project" value="InterPro"/>
</dbReference>
<protein>
    <recommendedName>
        <fullName evidence="9">Chromatin structure-remodeling complex subunit SFH1</fullName>
    </recommendedName>
</protein>
<evidence type="ECO:0008006" key="9">
    <source>
        <dbReference type="Google" id="ProtNLM"/>
    </source>
</evidence>
<evidence type="ECO:0000256" key="5">
    <source>
        <dbReference type="ARBA" id="ARBA00023242"/>
    </source>
</evidence>
<dbReference type="InterPro" id="IPR006939">
    <property type="entry name" value="SNF5"/>
</dbReference>
<organism evidence="7 8">
    <name type="scientific">Pichia membranifaciens NRRL Y-2026</name>
    <dbReference type="NCBI Taxonomy" id="763406"/>
    <lineage>
        <taxon>Eukaryota</taxon>
        <taxon>Fungi</taxon>
        <taxon>Dikarya</taxon>
        <taxon>Ascomycota</taxon>
        <taxon>Saccharomycotina</taxon>
        <taxon>Pichiomycetes</taxon>
        <taxon>Pichiales</taxon>
        <taxon>Pichiaceae</taxon>
        <taxon>Pichia</taxon>
    </lineage>
</organism>
<sequence>MSSNITSKPLFPQALTTSFSHRLSQSNSALFSNLSTSRASKRQATSKVNYAEDYPDIDFDFEDSNNNNGVGGGSLNGAGGSGILNSGAGGVLVNNNNGGGTFSGSIIDGNHYGTINGLGDVLGGTGAAGGDVNVNANGASVSGNRDFEDDDEYVEDDDEKNDATYEDPNAAFDIYRNLILNSNNSSINLSNYHGNKEAPQDLPQIVFTPFEVLSNSANPEVIIPIKLKINTSGAVINDCFLWNLNETLITPETHAAIMSQELDLARNTESSIANQIKDQIQSYKDLLANPNNAIIDQFLSNEKEFHVVLDISANIGEDFYTDKIEWNLLDDTYTPEMFAKSVCNDIGLKPEFETAIAVAIYDEIYKFKRELIENPQQVSQNMDSLPFFNLINPDDASKSIVQGLRYDTKKYGEEFSPTVEKLSEWEIEKRETEKERNLRRRKRETLRVVSGVTR</sequence>
<dbReference type="RefSeq" id="XP_019018533.1">
    <property type="nucleotide sequence ID" value="XM_019163938.1"/>
</dbReference>
<comment type="similarity">
    <text evidence="2">Belongs to the SNF5 family.</text>
</comment>
<evidence type="ECO:0000256" key="4">
    <source>
        <dbReference type="ARBA" id="ARBA00023163"/>
    </source>
</evidence>
<dbReference type="AlphaFoldDB" id="A0A1E3NMR5"/>
<keyword evidence="8" id="KW-1185">Reference proteome</keyword>